<dbReference type="PANTHER" id="PTHR13734:SF5">
    <property type="entry name" value="CCA TRNA NUCLEOTIDYLTRANSFERASE, MITOCHONDRIAL"/>
    <property type="match status" value="1"/>
</dbReference>
<dbReference type="Gene3D" id="3.30.460.10">
    <property type="entry name" value="Beta Polymerase, domain 2"/>
    <property type="match status" value="1"/>
</dbReference>
<name>A0AA38UDD9_9AGAR</name>
<evidence type="ECO:0000256" key="1">
    <source>
        <dbReference type="ARBA" id="ARBA00007265"/>
    </source>
</evidence>
<keyword evidence="10" id="KW-1185">Reference proteome</keyword>
<dbReference type="SUPFAM" id="SSF81301">
    <property type="entry name" value="Nucleotidyltransferase"/>
    <property type="match status" value="1"/>
</dbReference>
<dbReference type="SUPFAM" id="SSF81891">
    <property type="entry name" value="Poly A polymerase C-terminal region-like"/>
    <property type="match status" value="1"/>
</dbReference>
<dbReference type="GO" id="GO:0005739">
    <property type="term" value="C:mitochondrion"/>
    <property type="evidence" value="ECO:0007669"/>
    <property type="project" value="UniProtKB-ARBA"/>
</dbReference>
<dbReference type="Proteomes" id="UP001163846">
    <property type="component" value="Unassembled WGS sequence"/>
</dbReference>
<comment type="similarity">
    <text evidence="1 5">Belongs to the tRNA nucleotidyltransferase/poly(A) polymerase family.</text>
</comment>
<dbReference type="Pfam" id="PF12627">
    <property type="entry name" value="PolyA_pol_RNAbd"/>
    <property type="match status" value="1"/>
</dbReference>
<dbReference type="InterPro" id="IPR032828">
    <property type="entry name" value="PolyA_RNA-bd"/>
</dbReference>
<keyword evidence="2 5" id="KW-0808">Transferase</keyword>
<dbReference type="GO" id="GO:0000166">
    <property type="term" value="F:nucleotide binding"/>
    <property type="evidence" value="ECO:0007669"/>
    <property type="project" value="UniProtKB-KW"/>
</dbReference>
<feature type="region of interest" description="Disordered" evidence="6">
    <location>
        <begin position="556"/>
        <end position="575"/>
    </location>
</feature>
<dbReference type="GO" id="GO:0003723">
    <property type="term" value="F:RNA binding"/>
    <property type="evidence" value="ECO:0007669"/>
    <property type="project" value="UniProtKB-KW"/>
</dbReference>
<evidence type="ECO:0000256" key="3">
    <source>
        <dbReference type="ARBA" id="ARBA00022741"/>
    </source>
</evidence>
<dbReference type="InterPro" id="IPR043519">
    <property type="entry name" value="NT_sf"/>
</dbReference>
<dbReference type="CDD" id="cd05398">
    <property type="entry name" value="NT_ClassII-CCAase"/>
    <property type="match status" value="1"/>
</dbReference>
<feature type="domain" description="tRNA nucleotidyltransferase/poly(A) polymerase RNA and SrmB- binding" evidence="8">
    <location>
        <begin position="240"/>
        <end position="300"/>
    </location>
</feature>
<reference evidence="9" key="1">
    <citation type="submission" date="2022-08" db="EMBL/GenBank/DDBJ databases">
        <authorList>
            <consortium name="DOE Joint Genome Institute"/>
            <person name="Min B."/>
            <person name="Riley R."/>
            <person name="Sierra-Patev S."/>
            <person name="Naranjo-Ortiz M."/>
            <person name="Looney B."/>
            <person name="Konkel Z."/>
            <person name="Slot J.C."/>
            <person name="Sakamoto Y."/>
            <person name="Steenwyk J.L."/>
            <person name="Rokas A."/>
            <person name="Carro J."/>
            <person name="Camarero S."/>
            <person name="Ferreira P."/>
            <person name="Molpeceres G."/>
            <person name="Ruiz-Duenas F.J."/>
            <person name="Serrano A."/>
            <person name="Henrissat B."/>
            <person name="Drula E."/>
            <person name="Hughes K.W."/>
            <person name="Mata J.L."/>
            <person name="Ishikawa N.K."/>
            <person name="Vargas-Isla R."/>
            <person name="Ushijima S."/>
            <person name="Smith C.A."/>
            <person name="Ahrendt S."/>
            <person name="Andreopoulos W."/>
            <person name="He G."/>
            <person name="Labutti K."/>
            <person name="Lipzen A."/>
            <person name="Ng V."/>
            <person name="Sandor L."/>
            <person name="Barry K."/>
            <person name="Martinez A.T."/>
            <person name="Xiao Y."/>
            <person name="Gibbons J.G."/>
            <person name="Terashima K."/>
            <person name="Hibbett D.S."/>
            <person name="Grigoriev I.V."/>
        </authorList>
    </citation>
    <scope>NUCLEOTIDE SEQUENCE</scope>
    <source>
        <strain evidence="9">TFB9207</strain>
    </source>
</reference>
<evidence type="ECO:0000256" key="5">
    <source>
        <dbReference type="RuleBase" id="RU003953"/>
    </source>
</evidence>
<evidence type="ECO:0008006" key="11">
    <source>
        <dbReference type="Google" id="ProtNLM"/>
    </source>
</evidence>
<sequence length="575" mass="64341">MLLLTRLSVYSLRQFFTYPKRRMGLISLKSAPEDRVVPPAEMKIQLTDTEEKICVLLDGCRDYLQAEKGISTTCRIAGGWVRDKLLGSQSNDLDIALSDIMGLAFAEHLAEFSKSKEIEIGTISKIAQNPDQSKHLETATSRMFGLELDFVNLRSEEYASNSRIPSGVTFGTPLQDALRRDMTINALFYNVHTRTVEDFTEKGLDDLRDGIIRTPLPPRETFLDDPLRIIRCIRFASRFGFQFVPEIEQAVKDPEIQEALVTKVSRERAGMELSKMMKGRNPSHAVALIHELSLFNPIFSVIPTEVSSTFSRTPSSPNDSLTAVLILKLLLSGSHTELPSLHPLLTSALDEDPTCQGRLFLAATLTPYLGVTYINRRQRKEPAVAYVLRESLKLGTQNHFLDGITALFDAASILRNPDLSLARFQKPSERVSIGLMLRERAVHNVHTGSHWTSSLLFSLVQELISCCENTVDALQIPAVSEKINRYNTLVRRVVELNLTTAVDAKPLLDGREVVSLFDAKPGPWTGAVLARVIEWQLEHPKGTKDECSKWLKEQHSSGSIVIAEQPPSKRPKIDE</sequence>
<evidence type="ECO:0000313" key="10">
    <source>
        <dbReference type="Proteomes" id="UP001163846"/>
    </source>
</evidence>
<evidence type="ECO:0000256" key="6">
    <source>
        <dbReference type="SAM" id="MobiDB-lite"/>
    </source>
</evidence>
<dbReference type="InterPro" id="IPR002646">
    <property type="entry name" value="PolA_pol_head_dom"/>
</dbReference>
<evidence type="ECO:0000313" key="9">
    <source>
        <dbReference type="EMBL" id="KAJ3834137.1"/>
    </source>
</evidence>
<dbReference type="Gene3D" id="1.10.3090.10">
    <property type="entry name" value="cca-adding enzyme, domain 2"/>
    <property type="match status" value="1"/>
</dbReference>
<evidence type="ECO:0000256" key="4">
    <source>
        <dbReference type="ARBA" id="ARBA00022884"/>
    </source>
</evidence>
<gene>
    <name evidence="9" type="ORF">F5878DRAFT_568908</name>
</gene>
<proteinExistence type="inferred from homology"/>
<organism evidence="9 10">
    <name type="scientific">Lentinula raphanica</name>
    <dbReference type="NCBI Taxonomy" id="153919"/>
    <lineage>
        <taxon>Eukaryota</taxon>
        <taxon>Fungi</taxon>
        <taxon>Dikarya</taxon>
        <taxon>Basidiomycota</taxon>
        <taxon>Agaricomycotina</taxon>
        <taxon>Agaricomycetes</taxon>
        <taxon>Agaricomycetidae</taxon>
        <taxon>Agaricales</taxon>
        <taxon>Marasmiineae</taxon>
        <taxon>Omphalotaceae</taxon>
        <taxon>Lentinula</taxon>
    </lineage>
</organism>
<keyword evidence="3" id="KW-0547">Nucleotide-binding</keyword>
<dbReference type="EMBL" id="MU806576">
    <property type="protein sequence ID" value="KAJ3834137.1"/>
    <property type="molecule type" value="Genomic_DNA"/>
</dbReference>
<accession>A0AA38UDD9</accession>
<dbReference type="FunFam" id="3.30.460.10:FF:000019">
    <property type="entry name" value="tRNA nucleotidyltransferase cca2"/>
    <property type="match status" value="1"/>
</dbReference>
<dbReference type="AlphaFoldDB" id="A0AA38UDD9"/>
<feature type="domain" description="Poly A polymerase head" evidence="7">
    <location>
        <begin position="74"/>
        <end position="213"/>
    </location>
</feature>
<evidence type="ECO:0000259" key="7">
    <source>
        <dbReference type="Pfam" id="PF01743"/>
    </source>
</evidence>
<dbReference type="Pfam" id="PF01743">
    <property type="entry name" value="PolyA_pol"/>
    <property type="match status" value="1"/>
</dbReference>
<dbReference type="GO" id="GO:0052927">
    <property type="term" value="F:CC tRNA cytidylyltransferase activity"/>
    <property type="evidence" value="ECO:0007669"/>
    <property type="project" value="TreeGrafter"/>
</dbReference>
<keyword evidence="4 5" id="KW-0694">RNA-binding</keyword>
<evidence type="ECO:0000256" key="2">
    <source>
        <dbReference type="ARBA" id="ARBA00022679"/>
    </source>
</evidence>
<dbReference type="PANTHER" id="PTHR13734">
    <property type="entry name" value="TRNA-NUCLEOTIDYLTRANSFERASE"/>
    <property type="match status" value="1"/>
</dbReference>
<comment type="caution">
    <text evidence="9">The sequence shown here is derived from an EMBL/GenBank/DDBJ whole genome shotgun (WGS) entry which is preliminary data.</text>
</comment>
<evidence type="ECO:0000259" key="8">
    <source>
        <dbReference type="Pfam" id="PF12627"/>
    </source>
</evidence>
<dbReference type="GO" id="GO:0052929">
    <property type="term" value="F:ATP:3'-cytidine-cytidine-tRNA adenylyltransferase activity"/>
    <property type="evidence" value="ECO:0007669"/>
    <property type="project" value="TreeGrafter"/>
</dbReference>
<dbReference type="GO" id="GO:0001680">
    <property type="term" value="P:tRNA 3'-terminal CCA addition"/>
    <property type="evidence" value="ECO:0007669"/>
    <property type="project" value="UniProtKB-ARBA"/>
</dbReference>
<protein>
    <recommendedName>
        <fullName evidence="11">Poly A polymerase head domain-containing protein</fullName>
    </recommendedName>
</protein>